<reference evidence="1 2" key="1">
    <citation type="submission" date="2017-06" db="EMBL/GenBank/DDBJ databases">
        <authorList>
            <person name="Kim H.J."/>
            <person name="Triplett B.A."/>
        </authorList>
    </citation>
    <scope>NUCLEOTIDE SEQUENCE [LARGE SCALE GENOMIC DNA]</scope>
    <source>
        <strain evidence="1 2">DSM 45207</strain>
    </source>
</reference>
<dbReference type="Pfam" id="PF06314">
    <property type="entry name" value="ADC"/>
    <property type="match status" value="1"/>
</dbReference>
<sequence>MVMASHLIQGERVTMPVEVRQASACSAMFLVPARTARSIIDYSGLDVVEPLPGRAMCSLAFVRYVDSDLGPYHEFAIAFLARRPGASKREVGAFIHWLPVNQEFTLEAGRVIWGFPKEMADIHLELDGPVQRCVVSAGGQGVIDLRIGRGLPVPSGIARTSVAAYTCLDGKLRRTPWVMRPGGVRSRPGGVRMELGEHPIAEELRRLGLPKAALGTSGIGRLEMTFADAEAVT</sequence>
<gene>
    <name evidence="1" type="ORF">SAMN06265360_107174</name>
</gene>
<organism evidence="1 2">
    <name type="scientific">Haloechinothrix alba</name>
    <dbReference type="NCBI Taxonomy" id="664784"/>
    <lineage>
        <taxon>Bacteria</taxon>
        <taxon>Bacillati</taxon>
        <taxon>Actinomycetota</taxon>
        <taxon>Actinomycetes</taxon>
        <taxon>Pseudonocardiales</taxon>
        <taxon>Pseudonocardiaceae</taxon>
        <taxon>Haloechinothrix</taxon>
    </lineage>
</organism>
<dbReference type="Gene3D" id="2.40.400.10">
    <property type="entry name" value="Acetoacetate decarboxylase-like"/>
    <property type="match status" value="1"/>
</dbReference>
<dbReference type="EMBL" id="FZNW01000007">
    <property type="protein sequence ID" value="SNR49538.1"/>
    <property type="molecule type" value="Genomic_DNA"/>
</dbReference>
<accession>A0A238WT16</accession>
<dbReference type="InterPro" id="IPR023375">
    <property type="entry name" value="ADC_dom_sf"/>
</dbReference>
<dbReference type="GO" id="GO:0016829">
    <property type="term" value="F:lyase activity"/>
    <property type="evidence" value="ECO:0007669"/>
    <property type="project" value="InterPro"/>
</dbReference>
<name>A0A238WT16_9PSEU</name>
<evidence type="ECO:0000313" key="2">
    <source>
        <dbReference type="Proteomes" id="UP000198348"/>
    </source>
</evidence>
<proteinExistence type="predicted"/>
<protein>
    <submittedName>
        <fullName evidence="1">Acetoacetate decarboxylase (ADC)</fullName>
    </submittedName>
</protein>
<evidence type="ECO:0000313" key="1">
    <source>
        <dbReference type="EMBL" id="SNR49538.1"/>
    </source>
</evidence>
<keyword evidence="2" id="KW-1185">Reference proteome</keyword>
<dbReference type="AlphaFoldDB" id="A0A238WT16"/>
<dbReference type="SUPFAM" id="SSF160104">
    <property type="entry name" value="Acetoacetate decarboxylase-like"/>
    <property type="match status" value="1"/>
</dbReference>
<dbReference type="InterPro" id="IPR010451">
    <property type="entry name" value="Acetoacetate_decarboxylase"/>
</dbReference>
<dbReference type="Proteomes" id="UP000198348">
    <property type="component" value="Unassembled WGS sequence"/>
</dbReference>